<proteinExistence type="predicted"/>
<evidence type="ECO:0000259" key="1">
    <source>
        <dbReference type="Pfam" id="PF10536"/>
    </source>
</evidence>
<evidence type="ECO:0000313" key="3">
    <source>
        <dbReference type="Proteomes" id="UP000265520"/>
    </source>
</evidence>
<accession>A0A392T332</accession>
<keyword evidence="3" id="KW-1185">Reference proteome</keyword>
<feature type="non-terminal residue" evidence="2">
    <location>
        <position position="79"/>
    </location>
</feature>
<dbReference type="Pfam" id="PF10536">
    <property type="entry name" value="PMD"/>
    <property type="match status" value="1"/>
</dbReference>
<name>A0A392T332_9FABA</name>
<dbReference type="InterPro" id="IPR019557">
    <property type="entry name" value="AminoTfrase-like_pln_mobile"/>
</dbReference>
<dbReference type="AlphaFoldDB" id="A0A392T332"/>
<feature type="non-terminal residue" evidence="2">
    <location>
        <position position="1"/>
    </location>
</feature>
<reference evidence="2 3" key="1">
    <citation type="journal article" date="2018" name="Front. Plant Sci.">
        <title>Red Clover (Trifolium pratense) and Zigzag Clover (T. medium) - A Picture of Genomic Similarities and Differences.</title>
        <authorList>
            <person name="Dluhosova J."/>
            <person name="Istvanek J."/>
            <person name="Nedelnik J."/>
            <person name="Repkova J."/>
        </authorList>
    </citation>
    <scope>NUCLEOTIDE SEQUENCE [LARGE SCALE GENOMIC DNA]</scope>
    <source>
        <strain evidence="3">cv. 10/8</strain>
        <tissue evidence="2">Leaf</tissue>
    </source>
</reference>
<dbReference type="EMBL" id="LXQA010497705">
    <property type="protein sequence ID" value="MCI55521.1"/>
    <property type="molecule type" value="Genomic_DNA"/>
</dbReference>
<organism evidence="2 3">
    <name type="scientific">Trifolium medium</name>
    <dbReference type="NCBI Taxonomy" id="97028"/>
    <lineage>
        <taxon>Eukaryota</taxon>
        <taxon>Viridiplantae</taxon>
        <taxon>Streptophyta</taxon>
        <taxon>Embryophyta</taxon>
        <taxon>Tracheophyta</taxon>
        <taxon>Spermatophyta</taxon>
        <taxon>Magnoliopsida</taxon>
        <taxon>eudicotyledons</taxon>
        <taxon>Gunneridae</taxon>
        <taxon>Pentapetalae</taxon>
        <taxon>rosids</taxon>
        <taxon>fabids</taxon>
        <taxon>Fabales</taxon>
        <taxon>Fabaceae</taxon>
        <taxon>Papilionoideae</taxon>
        <taxon>50 kb inversion clade</taxon>
        <taxon>NPAAA clade</taxon>
        <taxon>Hologalegina</taxon>
        <taxon>IRL clade</taxon>
        <taxon>Trifolieae</taxon>
        <taxon>Trifolium</taxon>
    </lineage>
</organism>
<feature type="domain" description="Aminotransferase-like plant mobile" evidence="1">
    <location>
        <begin position="3"/>
        <end position="37"/>
    </location>
</feature>
<protein>
    <submittedName>
        <fullName evidence="2">Serine/threonine-protein phosphatase 7 long form-like protein</fullName>
    </submittedName>
</protein>
<evidence type="ECO:0000313" key="2">
    <source>
        <dbReference type="EMBL" id="MCI55521.1"/>
    </source>
</evidence>
<dbReference type="Proteomes" id="UP000265520">
    <property type="component" value="Unassembled WGS sequence"/>
</dbReference>
<sequence>ATFVERWHEETNNFHMPSGEMTVTLDDVRCLMYFPIQERLLDYKSIPTNIEGVGMMMEYMGSTNKEAGFEVKTTKGAHA</sequence>
<comment type="caution">
    <text evidence="2">The sequence shown here is derived from an EMBL/GenBank/DDBJ whole genome shotgun (WGS) entry which is preliminary data.</text>
</comment>